<keyword evidence="9" id="KW-1185">Reference proteome</keyword>
<evidence type="ECO:0000313" key="8">
    <source>
        <dbReference type="EMBL" id="ABC22673.1"/>
    </source>
</evidence>
<protein>
    <recommendedName>
        <fullName evidence="7">EamA domain-containing protein</fullName>
    </recommendedName>
</protein>
<name>Q2RT72_RHORT</name>
<evidence type="ECO:0000256" key="6">
    <source>
        <dbReference type="SAM" id="Phobius"/>
    </source>
</evidence>
<feature type="transmembrane region" description="Helical" evidence="6">
    <location>
        <begin position="258"/>
        <end position="278"/>
    </location>
</feature>
<dbReference type="AlphaFoldDB" id="Q2RT72"/>
<evidence type="ECO:0000256" key="5">
    <source>
        <dbReference type="ARBA" id="ARBA00023136"/>
    </source>
</evidence>
<feature type="transmembrane region" description="Helical" evidence="6">
    <location>
        <begin position="284"/>
        <end position="301"/>
    </location>
</feature>
<dbReference type="InterPro" id="IPR037185">
    <property type="entry name" value="EmrE-like"/>
</dbReference>
<dbReference type="EnsemblBacteria" id="ABC22673">
    <property type="protein sequence ID" value="ABC22673"/>
    <property type="gene ID" value="Rru_A1873"/>
</dbReference>
<feature type="domain" description="EamA" evidence="7">
    <location>
        <begin position="164"/>
        <end position="300"/>
    </location>
</feature>
<dbReference type="Pfam" id="PF00892">
    <property type="entry name" value="EamA"/>
    <property type="match status" value="2"/>
</dbReference>
<dbReference type="InterPro" id="IPR000620">
    <property type="entry name" value="EamA_dom"/>
</dbReference>
<comment type="similarity">
    <text evidence="2">Belongs to the EamA transporter family.</text>
</comment>
<feature type="transmembrane region" description="Helical" evidence="6">
    <location>
        <begin position="112"/>
        <end position="131"/>
    </location>
</feature>
<keyword evidence="4 6" id="KW-1133">Transmembrane helix</keyword>
<dbReference type="RefSeq" id="WP_011389626.1">
    <property type="nucleotide sequence ID" value="NC_007643.1"/>
</dbReference>
<dbReference type="InterPro" id="IPR050638">
    <property type="entry name" value="AA-Vitamin_Transporters"/>
</dbReference>
<keyword evidence="3 6" id="KW-0812">Transmembrane</keyword>
<dbReference type="Proteomes" id="UP000001929">
    <property type="component" value="Chromosome"/>
</dbReference>
<feature type="transmembrane region" description="Helical" evidence="6">
    <location>
        <begin position="193"/>
        <end position="213"/>
    </location>
</feature>
<dbReference type="eggNOG" id="COG0697">
    <property type="taxonomic scope" value="Bacteria"/>
</dbReference>
<feature type="transmembrane region" description="Helical" evidence="6">
    <location>
        <begin position="161"/>
        <end position="181"/>
    </location>
</feature>
<dbReference type="PANTHER" id="PTHR32322:SF2">
    <property type="entry name" value="EAMA DOMAIN-CONTAINING PROTEIN"/>
    <property type="match status" value="1"/>
</dbReference>
<reference evidence="8 9" key="1">
    <citation type="journal article" date="2011" name="Stand. Genomic Sci.">
        <title>Complete genome sequence of Rhodospirillum rubrum type strain (S1).</title>
        <authorList>
            <person name="Munk A.C."/>
            <person name="Copeland A."/>
            <person name="Lucas S."/>
            <person name="Lapidus A."/>
            <person name="Del Rio T.G."/>
            <person name="Barry K."/>
            <person name="Detter J.C."/>
            <person name="Hammon N."/>
            <person name="Israni S."/>
            <person name="Pitluck S."/>
            <person name="Brettin T."/>
            <person name="Bruce D."/>
            <person name="Han C."/>
            <person name="Tapia R."/>
            <person name="Gilna P."/>
            <person name="Schmutz J."/>
            <person name="Larimer F."/>
            <person name="Land M."/>
            <person name="Kyrpides N.C."/>
            <person name="Mavromatis K."/>
            <person name="Richardson P."/>
            <person name="Rohde M."/>
            <person name="Goker M."/>
            <person name="Klenk H.P."/>
            <person name="Zhang Y."/>
            <person name="Roberts G.P."/>
            <person name="Reslewic S."/>
            <person name="Schwartz D.C."/>
        </authorList>
    </citation>
    <scope>NUCLEOTIDE SEQUENCE [LARGE SCALE GENOMIC DNA]</scope>
    <source>
        <strain evidence="9">ATCC 11170 / ATH 1.1.1 / DSM 467 / LMG 4362 / NCIMB 8255 / S1</strain>
    </source>
</reference>
<dbReference type="HOGENOM" id="CLU_033863_4_3_5"/>
<dbReference type="PANTHER" id="PTHR32322">
    <property type="entry name" value="INNER MEMBRANE TRANSPORTER"/>
    <property type="match status" value="1"/>
</dbReference>
<feature type="transmembrane region" description="Helical" evidence="6">
    <location>
        <begin position="80"/>
        <end position="100"/>
    </location>
</feature>
<accession>Q2RT72</accession>
<dbReference type="SUPFAM" id="SSF103481">
    <property type="entry name" value="Multidrug resistance efflux transporter EmrE"/>
    <property type="match status" value="2"/>
</dbReference>
<evidence type="ECO:0000256" key="2">
    <source>
        <dbReference type="ARBA" id="ARBA00007362"/>
    </source>
</evidence>
<evidence type="ECO:0000259" key="7">
    <source>
        <dbReference type="Pfam" id="PF00892"/>
    </source>
</evidence>
<comment type="subcellular location">
    <subcellularLocation>
        <location evidence="1">Membrane</location>
        <topology evidence="1">Multi-pass membrane protein</topology>
    </subcellularLocation>
</comment>
<evidence type="ECO:0000256" key="1">
    <source>
        <dbReference type="ARBA" id="ARBA00004141"/>
    </source>
</evidence>
<dbReference type="STRING" id="269796.Rru_A1873"/>
<proteinExistence type="inferred from homology"/>
<dbReference type="PATRIC" id="fig|269796.9.peg.1952"/>
<feature type="transmembrane region" description="Helical" evidence="6">
    <location>
        <begin position="48"/>
        <end position="68"/>
    </location>
</feature>
<gene>
    <name evidence="8" type="ordered locus">Rru_A1873</name>
</gene>
<keyword evidence="5 6" id="KW-0472">Membrane</keyword>
<organism evidence="8 9">
    <name type="scientific">Rhodospirillum rubrum (strain ATCC 11170 / ATH 1.1.1 / DSM 467 / LMG 4362 / NCIMB 8255 / S1)</name>
    <dbReference type="NCBI Taxonomy" id="269796"/>
    <lineage>
        <taxon>Bacteria</taxon>
        <taxon>Pseudomonadati</taxon>
        <taxon>Pseudomonadota</taxon>
        <taxon>Alphaproteobacteria</taxon>
        <taxon>Rhodospirillales</taxon>
        <taxon>Rhodospirillaceae</taxon>
        <taxon>Rhodospirillum</taxon>
    </lineage>
</organism>
<dbReference type="EMBL" id="CP000230">
    <property type="protein sequence ID" value="ABC22673.1"/>
    <property type="molecule type" value="Genomic_DNA"/>
</dbReference>
<evidence type="ECO:0000313" key="9">
    <source>
        <dbReference type="Proteomes" id="UP000001929"/>
    </source>
</evidence>
<dbReference type="GO" id="GO:0016020">
    <property type="term" value="C:membrane"/>
    <property type="evidence" value="ECO:0007669"/>
    <property type="project" value="UniProtKB-SubCell"/>
</dbReference>
<evidence type="ECO:0000256" key="3">
    <source>
        <dbReference type="ARBA" id="ARBA00022692"/>
    </source>
</evidence>
<feature type="transmembrane region" description="Helical" evidence="6">
    <location>
        <begin position="225"/>
        <end position="246"/>
    </location>
</feature>
<evidence type="ECO:0000256" key="4">
    <source>
        <dbReference type="ARBA" id="ARBA00022989"/>
    </source>
</evidence>
<dbReference type="KEGG" id="rru:Rru_A1873"/>
<sequence>MTALSSPGNSLRRPFGPSASLLMVCGAFLLVGSSVVASKVVTAAFPPFTATAVRFAIAVGLLIPWMVLSQGWPAWPGRRAVLALGLQALTGCVLFSVLLLEGLRRSGGVEAGLTLGTLPAVVALLAVPLLGERLDRRIGVAVLLAAGAGALLHGGKGAGGSGWLGPVLLFGAVVCEALFTLLGKRAVVHLSPVVTATAVSFASLALSLGPALTEQPLAALSSAPAAAWLGALWLGAPVTVGGFVLFHAGVAGTSGGAAGVASALVPLSAAGLSALLLGEALLPTDLMAGALVLGAILLLALPTGKAG</sequence>
<feature type="domain" description="EamA" evidence="7">
    <location>
        <begin position="21"/>
        <end position="148"/>
    </location>
</feature>